<dbReference type="Pfam" id="PF08291">
    <property type="entry name" value="Peptidase_M15_3"/>
    <property type="match status" value="1"/>
</dbReference>
<dbReference type="InterPro" id="IPR013230">
    <property type="entry name" value="Peptidase_M15A_C"/>
</dbReference>
<dbReference type="RefSeq" id="WP_097371869.1">
    <property type="nucleotide sequence ID" value="NZ_CP023710.1"/>
</dbReference>
<evidence type="ECO:0000313" key="3">
    <source>
        <dbReference type="Proteomes" id="UP000464718"/>
    </source>
</evidence>
<dbReference type="Gene3D" id="3.30.1380.10">
    <property type="match status" value="1"/>
</dbReference>
<accession>A0AAX1FPV1</accession>
<dbReference type="EMBL" id="CP034298">
    <property type="protein sequence ID" value="QHH09432.1"/>
    <property type="molecule type" value="Genomic_DNA"/>
</dbReference>
<feature type="domain" description="Peptidase M15A C-terminal" evidence="1">
    <location>
        <begin position="6"/>
        <end position="111"/>
    </location>
</feature>
<evidence type="ECO:0000259" key="1">
    <source>
        <dbReference type="Pfam" id="PF08291"/>
    </source>
</evidence>
<dbReference type="InterPro" id="IPR009045">
    <property type="entry name" value="Zn_M74/Hedgehog-like"/>
</dbReference>
<name>A0AAX1FPV1_VIBPH</name>
<gene>
    <name evidence="2" type="ORF">EHC69_08585</name>
</gene>
<sequence>MSRWKNFSDNELKCRCGCGQTNPNPEFIELMNIVQFMRDFLKVPLPVSSAYRCENHPIERKKVKAGWHNKAAIDLKVSREVAHKVLELAMKLGVKGIGVNQKGDHRFIHLDMRPDRMVWSY</sequence>
<evidence type="ECO:0000313" key="2">
    <source>
        <dbReference type="EMBL" id="QHH09432.1"/>
    </source>
</evidence>
<protein>
    <submittedName>
        <fullName evidence="2">Peptidase M15</fullName>
    </submittedName>
</protein>
<dbReference type="Proteomes" id="UP000464718">
    <property type="component" value="Chromosome i"/>
</dbReference>
<reference evidence="2 3" key="1">
    <citation type="submission" date="2018-12" db="EMBL/GenBank/DDBJ databases">
        <title>Genomic insights into the evolutionary origins and pathogenicity of five Vibrio parahaemolyticus strains isolated from the shrimp with acute hepatopancreatic necrosis disease (AHPND).</title>
        <authorList>
            <person name="Yang Q."/>
            <person name="Dong X."/>
            <person name="Xie G."/>
            <person name="Fu S."/>
            <person name="Zou P."/>
            <person name="Sun J."/>
            <person name="Wang Y."/>
            <person name="Huang J."/>
        </authorList>
    </citation>
    <scope>NUCLEOTIDE SEQUENCE [LARGE SCALE GENOMIC DNA]</scope>
    <source>
        <strain evidence="2 3">20160303005-1</strain>
    </source>
</reference>
<dbReference type="SUPFAM" id="SSF55166">
    <property type="entry name" value="Hedgehog/DD-peptidase"/>
    <property type="match status" value="1"/>
</dbReference>
<organism evidence="2 3">
    <name type="scientific">Vibrio parahaemolyticus</name>
    <dbReference type="NCBI Taxonomy" id="670"/>
    <lineage>
        <taxon>Bacteria</taxon>
        <taxon>Pseudomonadati</taxon>
        <taxon>Pseudomonadota</taxon>
        <taxon>Gammaproteobacteria</taxon>
        <taxon>Vibrionales</taxon>
        <taxon>Vibrionaceae</taxon>
        <taxon>Vibrio</taxon>
    </lineage>
</organism>
<dbReference type="AlphaFoldDB" id="A0AAX1FPV1"/>
<proteinExistence type="predicted"/>